<protein>
    <recommendedName>
        <fullName evidence="5">Glycosyltransferase</fullName>
    </recommendedName>
</protein>
<dbReference type="PANTHER" id="PTHR12526:SF630">
    <property type="entry name" value="GLYCOSYLTRANSFERASE"/>
    <property type="match status" value="1"/>
</dbReference>
<dbReference type="GO" id="GO:0016757">
    <property type="term" value="F:glycosyltransferase activity"/>
    <property type="evidence" value="ECO:0007669"/>
    <property type="project" value="InterPro"/>
</dbReference>
<dbReference type="EMBL" id="AMZN01000100">
    <property type="protein sequence ID" value="ELR68647.1"/>
    <property type="molecule type" value="Genomic_DNA"/>
</dbReference>
<dbReference type="OrthoDB" id="1522162at2"/>
<gene>
    <name evidence="3" type="ORF">C900_00158</name>
</gene>
<dbReference type="Pfam" id="PF00534">
    <property type="entry name" value="Glycos_transf_1"/>
    <property type="match status" value="1"/>
</dbReference>
<sequence>MKITLVIPTFVQGGMERVMSELANYWSNEGLNIDIIFLVNHEPFFEINKKVNSIAMPEFTYSKSSISKIVYSLRLILFLRRKVRKIKPDVILSFGEGYNSFVLLSTLGLKADVYVSNRSNPLKRQNFLLSTYERILYPRAKGILAQTSLAKKILYNKLKHENIFVVPNPTKVIPRIECKKENIILNVGRLVPEKNQLTLITVFNQVRYEDWQLHIVGDGPLKGALEEEINTLGLQNSVKLLGAKKNLSKYYSRARIFALTSISEGYPNALCEAMAFPLACISFDCNAGPRDIIKNGTNGFLIKEGDIYEYANKLQMMMKSDELQKKFTSESIKLREVHSTQIIANRILNAFTSSKNF</sequence>
<evidence type="ECO:0000313" key="4">
    <source>
        <dbReference type="Proteomes" id="UP000011135"/>
    </source>
</evidence>
<accession>L8JMM1</accession>
<dbReference type="CDD" id="cd03820">
    <property type="entry name" value="GT4_AmsD-like"/>
    <property type="match status" value="1"/>
</dbReference>
<dbReference type="Proteomes" id="UP000011135">
    <property type="component" value="Unassembled WGS sequence"/>
</dbReference>
<dbReference type="eggNOG" id="COG0438">
    <property type="taxonomic scope" value="Bacteria"/>
</dbReference>
<keyword evidence="4" id="KW-1185">Reference proteome</keyword>
<dbReference type="PANTHER" id="PTHR12526">
    <property type="entry name" value="GLYCOSYLTRANSFERASE"/>
    <property type="match status" value="1"/>
</dbReference>
<feature type="domain" description="Glycosyltransferase subfamily 4-like N-terminal" evidence="2">
    <location>
        <begin position="13"/>
        <end position="169"/>
    </location>
</feature>
<evidence type="ECO:0000259" key="1">
    <source>
        <dbReference type="Pfam" id="PF00534"/>
    </source>
</evidence>
<evidence type="ECO:0000313" key="3">
    <source>
        <dbReference type="EMBL" id="ELR68647.1"/>
    </source>
</evidence>
<dbReference type="Gene3D" id="3.40.50.2000">
    <property type="entry name" value="Glycogen Phosphorylase B"/>
    <property type="match status" value="2"/>
</dbReference>
<evidence type="ECO:0000259" key="2">
    <source>
        <dbReference type="Pfam" id="PF13439"/>
    </source>
</evidence>
<dbReference type="Pfam" id="PF13439">
    <property type="entry name" value="Glyco_transf_4"/>
    <property type="match status" value="1"/>
</dbReference>
<proteinExistence type="predicted"/>
<dbReference type="AlphaFoldDB" id="L8JMM1"/>
<dbReference type="STRING" id="1237149.C900_00158"/>
<dbReference type="RefSeq" id="WP_009583049.1">
    <property type="nucleotide sequence ID" value="NZ_AMZN01000100.1"/>
</dbReference>
<evidence type="ECO:0008006" key="5">
    <source>
        <dbReference type="Google" id="ProtNLM"/>
    </source>
</evidence>
<dbReference type="InterPro" id="IPR001296">
    <property type="entry name" value="Glyco_trans_1"/>
</dbReference>
<feature type="domain" description="Glycosyl transferase family 1" evidence="1">
    <location>
        <begin position="179"/>
        <end position="331"/>
    </location>
</feature>
<organism evidence="3 4">
    <name type="scientific">Fulvivirga imtechensis AK7</name>
    <dbReference type="NCBI Taxonomy" id="1237149"/>
    <lineage>
        <taxon>Bacteria</taxon>
        <taxon>Pseudomonadati</taxon>
        <taxon>Bacteroidota</taxon>
        <taxon>Cytophagia</taxon>
        <taxon>Cytophagales</taxon>
        <taxon>Fulvivirgaceae</taxon>
        <taxon>Fulvivirga</taxon>
    </lineage>
</organism>
<comment type="caution">
    <text evidence="3">The sequence shown here is derived from an EMBL/GenBank/DDBJ whole genome shotgun (WGS) entry which is preliminary data.</text>
</comment>
<reference evidence="3 4" key="1">
    <citation type="submission" date="2012-12" db="EMBL/GenBank/DDBJ databases">
        <title>Genome assembly of Fulvivirga imtechensis AK7.</title>
        <authorList>
            <person name="Nupur N."/>
            <person name="Khatri I."/>
            <person name="Kumar R."/>
            <person name="Subramanian S."/>
            <person name="Pinnaka A."/>
        </authorList>
    </citation>
    <scope>NUCLEOTIDE SEQUENCE [LARGE SCALE GENOMIC DNA]</scope>
    <source>
        <strain evidence="3 4">AK7</strain>
    </source>
</reference>
<dbReference type="SUPFAM" id="SSF53756">
    <property type="entry name" value="UDP-Glycosyltransferase/glycogen phosphorylase"/>
    <property type="match status" value="1"/>
</dbReference>
<name>L8JMM1_9BACT</name>
<dbReference type="InterPro" id="IPR028098">
    <property type="entry name" value="Glyco_trans_4-like_N"/>
</dbReference>